<dbReference type="EMBL" id="QZAS01000052">
    <property type="protein sequence ID" value="THX01026.1"/>
    <property type="molecule type" value="Genomic_DNA"/>
</dbReference>
<feature type="chain" id="PRO_5020317206" evidence="1">
    <location>
        <begin position="21"/>
        <end position="386"/>
    </location>
</feature>
<organism evidence="2">
    <name type="scientific">Aureobasidium pullulans</name>
    <name type="common">Black yeast</name>
    <name type="synonym">Pullularia pullulans</name>
    <dbReference type="NCBI Taxonomy" id="5580"/>
    <lineage>
        <taxon>Eukaryota</taxon>
        <taxon>Fungi</taxon>
        <taxon>Dikarya</taxon>
        <taxon>Ascomycota</taxon>
        <taxon>Pezizomycotina</taxon>
        <taxon>Dothideomycetes</taxon>
        <taxon>Dothideomycetidae</taxon>
        <taxon>Dothideales</taxon>
        <taxon>Saccotheciaceae</taxon>
        <taxon>Aureobasidium</taxon>
    </lineage>
</organism>
<dbReference type="Pfam" id="PF24684">
    <property type="entry name" value="Vgb_lyase"/>
    <property type="match status" value="1"/>
</dbReference>
<dbReference type="Gene3D" id="2.130.10.10">
    <property type="entry name" value="YVTN repeat-like/Quinoprotein amine dehydrogenase"/>
    <property type="match status" value="2"/>
</dbReference>
<evidence type="ECO:0000313" key="2">
    <source>
        <dbReference type="EMBL" id="THX01026.1"/>
    </source>
</evidence>
<dbReference type="AlphaFoldDB" id="A0A4S9C3D2"/>
<keyword evidence="1" id="KW-0732">Signal</keyword>
<sequence length="386" mass="42261">MAIYDLMVLAVAATVAGAKAYQHQLNIPDSAFTSWQLPTAISGPCDVSIGPDNFIYVQEFFANKIARFNQNTGEFTEYDIPFTVPGLDNFTLPLPGHAKFELLSCAIRTGYDGYMYFSNGAHKQIVRHDVHSGETVVFTPPPLLLSILGNLQPLNDLTAAPDGIYFTQTTGNQVTKFDYKTHKFTSWTVPTLLAIPLGIYYSQHDDGIWFLEFGASKVGRLDRHTHEIEEFDLPLNALQPLVVRAETVNQDGSTTLWFACTTSSTISGINTRTGAISVYQEPNAPTETVEVAQDLKGNVWATHILQNTLGVLNPKTGNVSVVVEPSVILDTPGITVPFYGESGIFGYAVGQPPGQGQKDILGDSIWYTHFLTNQLIKLDLTGVDIP</sequence>
<comment type="caution">
    <text evidence="2">The sequence shown here is derived from an EMBL/GenBank/DDBJ whole genome shotgun (WGS) entry which is preliminary data.</text>
</comment>
<evidence type="ECO:0000256" key="1">
    <source>
        <dbReference type="SAM" id="SignalP"/>
    </source>
</evidence>
<proteinExistence type="predicted"/>
<dbReference type="PANTHER" id="PTHR40274:SF3">
    <property type="entry name" value="VIRGINIAMYCIN B LYASE"/>
    <property type="match status" value="1"/>
</dbReference>
<feature type="signal peptide" evidence="1">
    <location>
        <begin position="1"/>
        <end position="20"/>
    </location>
</feature>
<name>A0A4S9C3D2_AURPU</name>
<reference evidence="2" key="1">
    <citation type="submission" date="2018-10" db="EMBL/GenBank/DDBJ databases">
        <title>Fifty Aureobasidium pullulans genomes reveal a recombining polyextremotolerant generalist.</title>
        <authorList>
            <person name="Gostincar C."/>
            <person name="Turk M."/>
            <person name="Zajc J."/>
            <person name="Gunde-Cimerman N."/>
        </authorList>
    </citation>
    <scope>NUCLEOTIDE SEQUENCE [LARGE SCALE GENOMIC DNA]</scope>
    <source>
        <strain evidence="2">EXF-10085</strain>
    </source>
</reference>
<dbReference type="InterPro" id="IPR015943">
    <property type="entry name" value="WD40/YVTN_repeat-like_dom_sf"/>
</dbReference>
<accession>A0A4S9C3D2</accession>
<dbReference type="InterPro" id="IPR051344">
    <property type="entry name" value="Vgb"/>
</dbReference>
<dbReference type="SUPFAM" id="SSF101898">
    <property type="entry name" value="NHL repeat"/>
    <property type="match status" value="1"/>
</dbReference>
<gene>
    <name evidence="2" type="ORF">D6D13_09167</name>
</gene>
<protein>
    <submittedName>
        <fullName evidence="2">Soluble quino protein glucose dehydrogenase</fullName>
    </submittedName>
</protein>
<dbReference type="PANTHER" id="PTHR40274">
    <property type="entry name" value="VIRGINIAMYCIN B LYASE"/>
    <property type="match status" value="1"/>
</dbReference>